<dbReference type="PRINTS" id="PR00996">
    <property type="entry name" value="CHERMTFRASE"/>
</dbReference>
<evidence type="ECO:0000313" key="3">
    <source>
        <dbReference type="Proteomes" id="UP000553776"/>
    </source>
</evidence>
<organism evidence="2 3">
    <name type="scientific">Cohnella xylanilytica</name>
    <dbReference type="NCBI Taxonomy" id="557555"/>
    <lineage>
        <taxon>Bacteria</taxon>
        <taxon>Bacillati</taxon>
        <taxon>Bacillota</taxon>
        <taxon>Bacilli</taxon>
        <taxon>Bacillales</taxon>
        <taxon>Paenibacillaceae</taxon>
        <taxon>Cohnella</taxon>
    </lineage>
</organism>
<dbReference type="EMBL" id="JACJVR010000047">
    <property type="protein sequence ID" value="MBB6692099.1"/>
    <property type="molecule type" value="Genomic_DNA"/>
</dbReference>
<proteinExistence type="predicted"/>
<comment type="caution">
    <text evidence="2">The sequence shown here is derived from an EMBL/GenBank/DDBJ whole genome shotgun (WGS) entry which is preliminary data.</text>
</comment>
<dbReference type="SMART" id="SM00138">
    <property type="entry name" value="MeTrc"/>
    <property type="match status" value="1"/>
</dbReference>
<dbReference type="AlphaFoldDB" id="A0A841TWW0"/>
<gene>
    <name evidence="2" type="ORF">H7B90_11875</name>
</gene>
<dbReference type="SUPFAM" id="SSF47757">
    <property type="entry name" value="Chemotaxis receptor methyltransferase CheR, N-terminal domain"/>
    <property type="match status" value="1"/>
</dbReference>
<feature type="domain" description="CheR-type methyltransferase" evidence="1">
    <location>
        <begin position="7"/>
        <end position="259"/>
    </location>
</feature>
<accession>A0A841TWW0</accession>
<dbReference type="Gene3D" id="3.40.50.150">
    <property type="entry name" value="Vaccinia Virus protein VP39"/>
    <property type="match status" value="1"/>
</dbReference>
<name>A0A841TWW0_9BACL</name>
<dbReference type="InterPro" id="IPR050903">
    <property type="entry name" value="Bact_Chemotaxis_MeTrfase"/>
</dbReference>
<dbReference type="Pfam" id="PF03705">
    <property type="entry name" value="CheR_N"/>
    <property type="match status" value="1"/>
</dbReference>
<dbReference type="GO" id="GO:0032259">
    <property type="term" value="P:methylation"/>
    <property type="evidence" value="ECO:0007669"/>
    <property type="project" value="UniProtKB-KW"/>
</dbReference>
<evidence type="ECO:0000313" key="2">
    <source>
        <dbReference type="EMBL" id="MBB6692099.1"/>
    </source>
</evidence>
<dbReference type="InterPro" id="IPR022641">
    <property type="entry name" value="CheR_N"/>
</dbReference>
<dbReference type="PROSITE" id="PS50123">
    <property type="entry name" value="CHER"/>
    <property type="match status" value="1"/>
</dbReference>
<dbReference type="InterPro" id="IPR000780">
    <property type="entry name" value="CheR_MeTrfase"/>
</dbReference>
<keyword evidence="2" id="KW-0808">Transferase</keyword>
<dbReference type="InterPro" id="IPR022642">
    <property type="entry name" value="CheR_C"/>
</dbReference>
<keyword evidence="3" id="KW-1185">Reference proteome</keyword>
<reference evidence="2 3" key="1">
    <citation type="submission" date="2020-08" db="EMBL/GenBank/DDBJ databases">
        <title>Cohnella phylogeny.</title>
        <authorList>
            <person name="Dunlap C."/>
        </authorList>
    </citation>
    <scope>NUCLEOTIDE SEQUENCE [LARGE SCALE GENOMIC DNA]</scope>
    <source>
        <strain evidence="2 3">DSM 25239</strain>
    </source>
</reference>
<dbReference type="RefSeq" id="WP_185136092.1">
    <property type="nucleotide sequence ID" value="NZ_JACJVR010000047.1"/>
</dbReference>
<dbReference type="PANTHER" id="PTHR24422:SF8">
    <property type="entry name" value="CHEMOTAXIS PROTEIN"/>
    <property type="match status" value="1"/>
</dbReference>
<keyword evidence="2" id="KW-0489">Methyltransferase</keyword>
<dbReference type="Proteomes" id="UP000553776">
    <property type="component" value="Unassembled WGS sequence"/>
</dbReference>
<dbReference type="Pfam" id="PF01739">
    <property type="entry name" value="CheR"/>
    <property type="match status" value="1"/>
</dbReference>
<dbReference type="SUPFAM" id="SSF53335">
    <property type="entry name" value="S-adenosyl-L-methionine-dependent methyltransferases"/>
    <property type="match status" value="1"/>
</dbReference>
<dbReference type="InterPro" id="IPR029063">
    <property type="entry name" value="SAM-dependent_MTases_sf"/>
</dbReference>
<dbReference type="PANTHER" id="PTHR24422">
    <property type="entry name" value="CHEMOTAXIS PROTEIN METHYLTRANSFERASE"/>
    <property type="match status" value="1"/>
</dbReference>
<evidence type="ECO:0000259" key="1">
    <source>
        <dbReference type="PROSITE" id="PS50123"/>
    </source>
</evidence>
<sequence length="282" mass="33291">MTDENELLEYDEQLERVEIELLLEGVYRRYGYDFRNYAYPSLRRRIWHRTTMEQLGTISLLQNRVLHSREAFERLLADLVIPVTEMFRDPGMFRWFRERVVPELRSLPFLRLWHAGCASGEEAYSTAILLREEGLLEQSRIYATDISQQALSRAREGIVSADRYELYEKNYRLAGGSGKLSRFGEPFRGAWRLDPALTERIVFAEHNLVTDRSFNEFHAVFCRNVMIYFDPGLRERVHALLFESLADGGFLILGGKETVAFTKFAGRYETWNDEYRIYRKIR</sequence>
<protein>
    <submittedName>
        <fullName evidence="2">Protein-glutamate O-methyltransferase CheR</fullName>
    </submittedName>
</protein>
<dbReference type="GO" id="GO:0008757">
    <property type="term" value="F:S-adenosylmethionine-dependent methyltransferase activity"/>
    <property type="evidence" value="ECO:0007669"/>
    <property type="project" value="InterPro"/>
</dbReference>